<dbReference type="Gene3D" id="3.40.50.2000">
    <property type="entry name" value="Glycogen Phosphorylase B"/>
    <property type="match status" value="2"/>
</dbReference>
<dbReference type="InterPro" id="IPR051199">
    <property type="entry name" value="LPS_LOS_Heptosyltrfase"/>
</dbReference>
<keyword evidence="2" id="KW-0808">Transferase</keyword>
<reference evidence="3 4" key="1">
    <citation type="submission" date="2020-09" db="EMBL/GenBank/DDBJ databases">
        <title>Genome sequences of Mycetohabitans spp.</title>
        <authorList>
            <person name="Carter M.E."/>
            <person name="Carpenter S.C.D."/>
            <person name="Bogdanove A.J."/>
        </authorList>
    </citation>
    <scope>NUCLEOTIDE SEQUENCE [LARGE SCALE GENOMIC DNA]</scope>
    <source>
        <strain evidence="3 4">B12</strain>
    </source>
</reference>
<dbReference type="EMBL" id="CP062176">
    <property type="protein sequence ID" value="WXK38479.1"/>
    <property type="molecule type" value="Genomic_DNA"/>
</dbReference>
<evidence type="ECO:0000313" key="4">
    <source>
        <dbReference type="Proteomes" id="UP001493153"/>
    </source>
</evidence>
<dbReference type="PANTHER" id="PTHR30160">
    <property type="entry name" value="TETRAACYLDISACCHARIDE 4'-KINASE-RELATED"/>
    <property type="match status" value="1"/>
</dbReference>
<evidence type="ECO:0000313" key="3">
    <source>
        <dbReference type="EMBL" id="WXK38479.1"/>
    </source>
</evidence>
<name>A0ABZ2PY62_9BURK</name>
<keyword evidence="1" id="KW-0328">Glycosyltransferase</keyword>
<keyword evidence="4" id="KW-1185">Reference proteome</keyword>
<dbReference type="Proteomes" id="UP001493153">
    <property type="component" value="Chromosome"/>
</dbReference>
<dbReference type="PANTHER" id="PTHR30160:SF1">
    <property type="entry name" value="LIPOPOLYSACCHARIDE 1,2-N-ACETYLGLUCOSAMINETRANSFERASE-RELATED"/>
    <property type="match status" value="1"/>
</dbReference>
<dbReference type="CDD" id="cd03789">
    <property type="entry name" value="GT9_LPS_heptosyltransferase"/>
    <property type="match status" value="1"/>
</dbReference>
<accession>A0ABZ2PY62</accession>
<dbReference type="InterPro" id="IPR002201">
    <property type="entry name" value="Glyco_trans_9"/>
</dbReference>
<evidence type="ECO:0000256" key="2">
    <source>
        <dbReference type="ARBA" id="ARBA00022679"/>
    </source>
</evidence>
<sequence length="396" mass="42798">MSTGWSNARRILCVRLDNMGDVLMTTPALRALKGDDGRRHLTLLTSSVGAALDGHLPMVDQMWGYDAPWVKHPNASPDAAPDLAMIERLAAGRFDAAVIFTVYSQSPLPAAMMCWLAGIPLRLAHCRENPYRLLTDRVAETEPHQRVRHEVVRQLELVRSIGATTTNWQMEFAYSEQDRRSLQRRLQAVRRRQGAPFAQPGHGRWLVVHPGASAPSRRWPAERFGEVAAQLAPQFDAVAVTGSAAESALVDAVCARAGKRAVPLAGRLSLGEMGALVGAADVLITNNSGPAHLAAAVGTPVVDLYALTNPQHTPWRVPHRVLSTDVPCKYCYRSECSEPGHPCLTGVGVDEVVAAARSLLAGHDAAQAERWATCRWQLGSPSPANVIPIATAIARA</sequence>
<organism evidence="3 4">
    <name type="scientific">Mycetohabitans rhizoxinica</name>
    <dbReference type="NCBI Taxonomy" id="412963"/>
    <lineage>
        <taxon>Bacteria</taxon>
        <taxon>Pseudomonadati</taxon>
        <taxon>Pseudomonadota</taxon>
        <taxon>Betaproteobacteria</taxon>
        <taxon>Burkholderiales</taxon>
        <taxon>Burkholderiaceae</taxon>
        <taxon>Mycetohabitans</taxon>
    </lineage>
</organism>
<protein>
    <submittedName>
        <fullName evidence="3">Glycosyltransferase family 9 protein</fullName>
    </submittedName>
</protein>
<proteinExistence type="predicted"/>
<dbReference type="Pfam" id="PF01075">
    <property type="entry name" value="Glyco_transf_9"/>
    <property type="match status" value="1"/>
</dbReference>
<evidence type="ECO:0000256" key="1">
    <source>
        <dbReference type="ARBA" id="ARBA00022676"/>
    </source>
</evidence>
<gene>
    <name evidence="3" type="ORF">IHE29_03960</name>
</gene>
<dbReference type="SUPFAM" id="SSF53756">
    <property type="entry name" value="UDP-Glycosyltransferase/glycogen phosphorylase"/>
    <property type="match status" value="1"/>
</dbReference>
<dbReference type="RefSeq" id="WP_338911288.1">
    <property type="nucleotide sequence ID" value="NZ_CP062176.1"/>
</dbReference>